<name>A0A438D025_VITVI</name>
<dbReference type="AlphaFoldDB" id="A0A438D025"/>
<gene>
    <name evidence="2" type="primary">POLX_4002</name>
    <name evidence="2" type="ORF">CK203_096924</name>
</gene>
<organism evidence="2 3">
    <name type="scientific">Vitis vinifera</name>
    <name type="common">Grape</name>
    <dbReference type="NCBI Taxonomy" id="29760"/>
    <lineage>
        <taxon>Eukaryota</taxon>
        <taxon>Viridiplantae</taxon>
        <taxon>Streptophyta</taxon>
        <taxon>Embryophyta</taxon>
        <taxon>Tracheophyta</taxon>
        <taxon>Spermatophyta</taxon>
        <taxon>Magnoliopsida</taxon>
        <taxon>eudicotyledons</taxon>
        <taxon>Gunneridae</taxon>
        <taxon>Pentapetalae</taxon>
        <taxon>rosids</taxon>
        <taxon>Vitales</taxon>
        <taxon>Vitaceae</taxon>
        <taxon>Viteae</taxon>
        <taxon>Vitis</taxon>
    </lineage>
</organism>
<dbReference type="Pfam" id="PF07727">
    <property type="entry name" value="RVT_2"/>
    <property type="match status" value="1"/>
</dbReference>
<feature type="domain" description="Reverse transcriptase Ty1/copia-type" evidence="1">
    <location>
        <begin position="20"/>
        <end position="97"/>
    </location>
</feature>
<protein>
    <submittedName>
        <fullName evidence="2">Retrovirus-related Pol polyprotein from transposon TNT 1-94</fullName>
    </submittedName>
</protein>
<evidence type="ECO:0000259" key="1">
    <source>
        <dbReference type="Pfam" id="PF07727"/>
    </source>
</evidence>
<dbReference type="EMBL" id="QGNW01001877">
    <property type="protein sequence ID" value="RVW28814.1"/>
    <property type="molecule type" value="Genomic_DNA"/>
</dbReference>
<sequence length="100" mass="11564">MGLHLKIQGGWLNQEIHSQSLVKGFTQMHANFEWPLHQLDVKHAFLNSELEEEVYMDLAPGFEKIHGGEKVCKLKRPLYGLKQSPRAWLDKFTKSIQSYG</sequence>
<comment type="caution">
    <text evidence="2">The sequence shown here is derived from an EMBL/GenBank/DDBJ whole genome shotgun (WGS) entry which is preliminary data.</text>
</comment>
<accession>A0A438D025</accession>
<dbReference type="Proteomes" id="UP000288805">
    <property type="component" value="Unassembled WGS sequence"/>
</dbReference>
<evidence type="ECO:0000313" key="2">
    <source>
        <dbReference type="EMBL" id="RVW28814.1"/>
    </source>
</evidence>
<proteinExistence type="predicted"/>
<dbReference type="InterPro" id="IPR013103">
    <property type="entry name" value="RVT_2"/>
</dbReference>
<evidence type="ECO:0000313" key="3">
    <source>
        <dbReference type="Proteomes" id="UP000288805"/>
    </source>
</evidence>
<reference evidence="2 3" key="1">
    <citation type="journal article" date="2018" name="PLoS Genet.">
        <title>Population sequencing reveals clonal diversity and ancestral inbreeding in the grapevine cultivar Chardonnay.</title>
        <authorList>
            <person name="Roach M.J."/>
            <person name="Johnson D.L."/>
            <person name="Bohlmann J."/>
            <person name="van Vuuren H.J."/>
            <person name="Jones S.J."/>
            <person name="Pretorius I.S."/>
            <person name="Schmidt S.A."/>
            <person name="Borneman A.R."/>
        </authorList>
    </citation>
    <scope>NUCLEOTIDE SEQUENCE [LARGE SCALE GENOMIC DNA]</scope>
    <source>
        <strain evidence="3">cv. Chardonnay</strain>
        <tissue evidence="2">Leaf</tissue>
    </source>
</reference>